<evidence type="ECO:0000256" key="1">
    <source>
        <dbReference type="SAM" id="MobiDB-lite"/>
    </source>
</evidence>
<gene>
    <name evidence="3" type="ORF">C8A00DRAFT_46695</name>
</gene>
<sequence>MDSSPSASSKALEPTLPTVAGVKRPAPSLLPAFEPLSSSPGLPRPSKRHANAHAFLKYPTPVPTSSTGILSSSPPRLGSRPVPQRTLSTLSERAPLSSVPSVELNGNGETVLMGRSSSSSHYQLSANRLISRVHVKVRYVAATNSLEPNKIEIICNGWNGLKLHCQGQTWELAKGDSFTSETEGAELMINVQDARVFVRWPRRDKDQDALGNLSDSTWDESPRPRAARAASELHGSPLRRTTRLASPVSPTPANVSTSGASLDSLMPRSVEGDDAPVEIYEDASADEKSPQRPKSRNAEASFMTHVAESFSSDLSDPQSDGEDDLNEENDPIMHSFGPFGPNISSRLASFSAFTPRKASVSCNPLANVLESSPLPATSPLGPIDTNSPHSAATPAAAVTGVGPETTSAITNHMINQLAFSRLSSTPLTTILSNLPAEERKSVNKDQLRIIIESTPCVGIIRRQGKDAAGKPLESEYYYTPELDTDEHRRLAVTDGLRKPSLRNCRKQHKQYYWKRPKTP</sequence>
<feature type="region of interest" description="Disordered" evidence="1">
    <location>
        <begin position="208"/>
        <end position="270"/>
    </location>
</feature>
<keyword evidence="4" id="KW-1185">Reference proteome</keyword>
<dbReference type="Proteomes" id="UP001302745">
    <property type="component" value="Unassembled WGS sequence"/>
</dbReference>
<reference evidence="3" key="2">
    <citation type="submission" date="2023-05" db="EMBL/GenBank/DDBJ databases">
        <authorList>
            <consortium name="Lawrence Berkeley National Laboratory"/>
            <person name="Steindorff A."/>
            <person name="Hensen N."/>
            <person name="Bonometti L."/>
            <person name="Westerberg I."/>
            <person name="Brannstrom I.O."/>
            <person name="Guillou S."/>
            <person name="Cros-Aarteil S."/>
            <person name="Calhoun S."/>
            <person name="Haridas S."/>
            <person name="Kuo A."/>
            <person name="Mondo S."/>
            <person name="Pangilinan J."/>
            <person name="Riley R."/>
            <person name="Labutti K."/>
            <person name="Andreopoulos B."/>
            <person name="Lipzen A."/>
            <person name="Chen C."/>
            <person name="Yanf M."/>
            <person name="Daum C."/>
            <person name="Ng V."/>
            <person name="Clum A."/>
            <person name="Ohm R."/>
            <person name="Martin F."/>
            <person name="Silar P."/>
            <person name="Natvig D."/>
            <person name="Lalanne C."/>
            <person name="Gautier V."/>
            <person name="Ament-Velasquez S.L."/>
            <person name="Kruys A."/>
            <person name="Hutchinson M.I."/>
            <person name="Powell A.J."/>
            <person name="Barry K."/>
            <person name="Miller A.N."/>
            <person name="Grigoriev I.V."/>
            <person name="Debuchy R."/>
            <person name="Gladieux P."/>
            <person name="Thoren M.H."/>
            <person name="Johannesson H."/>
        </authorList>
    </citation>
    <scope>NUCLEOTIDE SEQUENCE</scope>
    <source>
        <strain evidence="3">CBS 538.74</strain>
    </source>
</reference>
<reference evidence="3" key="1">
    <citation type="journal article" date="2023" name="Mol. Phylogenet. Evol.">
        <title>Genome-scale phylogeny and comparative genomics of the fungal order Sordariales.</title>
        <authorList>
            <person name="Hensen N."/>
            <person name="Bonometti L."/>
            <person name="Westerberg I."/>
            <person name="Brannstrom I.O."/>
            <person name="Guillou S."/>
            <person name="Cros-Aarteil S."/>
            <person name="Calhoun S."/>
            <person name="Haridas S."/>
            <person name="Kuo A."/>
            <person name="Mondo S."/>
            <person name="Pangilinan J."/>
            <person name="Riley R."/>
            <person name="LaButti K."/>
            <person name="Andreopoulos B."/>
            <person name="Lipzen A."/>
            <person name="Chen C."/>
            <person name="Yan M."/>
            <person name="Daum C."/>
            <person name="Ng V."/>
            <person name="Clum A."/>
            <person name="Steindorff A."/>
            <person name="Ohm R.A."/>
            <person name="Martin F."/>
            <person name="Silar P."/>
            <person name="Natvig D.O."/>
            <person name="Lalanne C."/>
            <person name="Gautier V."/>
            <person name="Ament-Velasquez S.L."/>
            <person name="Kruys A."/>
            <person name="Hutchinson M.I."/>
            <person name="Powell A.J."/>
            <person name="Barry K."/>
            <person name="Miller A.N."/>
            <person name="Grigoriev I.V."/>
            <person name="Debuchy R."/>
            <person name="Gladieux P."/>
            <person name="Hiltunen Thoren M."/>
            <person name="Johannesson H."/>
        </authorList>
    </citation>
    <scope>NUCLEOTIDE SEQUENCE</scope>
    <source>
        <strain evidence="3">CBS 538.74</strain>
    </source>
</reference>
<evidence type="ECO:0000313" key="4">
    <source>
        <dbReference type="Proteomes" id="UP001302745"/>
    </source>
</evidence>
<feature type="compositionally biased region" description="Polar residues" evidence="1">
    <location>
        <begin position="251"/>
        <end position="261"/>
    </location>
</feature>
<evidence type="ECO:0000313" key="3">
    <source>
        <dbReference type="EMBL" id="KAK4149751.1"/>
    </source>
</evidence>
<feature type="compositionally biased region" description="Low complexity" evidence="1">
    <location>
        <begin position="70"/>
        <end position="83"/>
    </location>
</feature>
<accession>A0AAN6ZUV7</accession>
<feature type="region of interest" description="Disordered" evidence="1">
    <location>
        <begin position="1"/>
        <end position="86"/>
    </location>
</feature>
<dbReference type="PROSITE" id="PS50006">
    <property type="entry name" value="FHA_DOMAIN"/>
    <property type="match status" value="1"/>
</dbReference>
<dbReference type="EMBL" id="MU857127">
    <property type="protein sequence ID" value="KAK4149751.1"/>
    <property type="molecule type" value="Genomic_DNA"/>
</dbReference>
<protein>
    <recommendedName>
        <fullName evidence="2">FHA domain-containing protein</fullName>
    </recommendedName>
</protein>
<dbReference type="InterPro" id="IPR000253">
    <property type="entry name" value="FHA_dom"/>
</dbReference>
<proteinExistence type="predicted"/>
<feature type="compositionally biased region" description="Polar residues" evidence="1">
    <location>
        <begin position="309"/>
        <end position="318"/>
    </location>
</feature>
<name>A0AAN6ZUV7_9PEZI</name>
<organism evidence="3 4">
    <name type="scientific">Chaetomidium leptoderma</name>
    <dbReference type="NCBI Taxonomy" id="669021"/>
    <lineage>
        <taxon>Eukaryota</taxon>
        <taxon>Fungi</taxon>
        <taxon>Dikarya</taxon>
        <taxon>Ascomycota</taxon>
        <taxon>Pezizomycotina</taxon>
        <taxon>Sordariomycetes</taxon>
        <taxon>Sordariomycetidae</taxon>
        <taxon>Sordariales</taxon>
        <taxon>Chaetomiaceae</taxon>
        <taxon>Chaetomidium</taxon>
    </lineage>
</organism>
<feature type="region of interest" description="Disordered" evidence="1">
    <location>
        <begin position="308"/>
        <end position="338"/>
    </location>
</feature>
<feature type="compositionally biased region" description="Acidic residues" evidence="1">
    <location>
        <begin position="319"/>
        <end position="330"/>
    </location>
</feature>
<feature type="domain" description="FHA" evidence="2">
    <location>
        <begin position="111"/>
        <end position="164"/>
    </location>
</feature>
<evidence type="ECO:0000259" key="2">
    <source>
        <dbReference type="PROSITE" id="PS50006"/>
    </source>
</evidence>
<dbReference type="AlphaFoldDB" id="A0AAN6ZUV7"/>
<comment type="caution">
    <text evidence="3">The sequence shown here is derived from an EMBL/GenBank/DDBJ whole genome shotgun (WGS) entry which is preliminary data.</text>
</comment>